<dbReference type="OrthoDB" id="5977656at2759"/>
<dbReference type="SMART" id="SM00369">
    <property type="entry name" value="LRR_TYP"/>
    <property type="match status" value="8"/>
</dbReference>
<organism evidence="5 6">
    <name type="scientific">Desmophyllum pertusum</name>
    <dbReference type="NCBI Taxonomy" id="174260"/>
    <lineage>
        <taxon>Eukaryota</taxon>
        <taxon>Metazoa</taxon>
        <taxon>Cnidaria</taxon>
        <taxon>Anthozoa</taxon>
        <taxon>Hexacorallia</taxon>
        <taxon>Scleractinia</taxon>
        <taxon>Caryophylliina</taxon>
        <taxon>Caryophylliidae</taxon>
        <taxon>Desmophyllum</taxon>
    </lineage>
</organism>
<dbReference type="Pfam" id="PF13855">
    <property type="entry name" value="LRR_8"/>
    <property type="match status" value="2"/>
</dbReference>
<gene>
    <name evidence="5" type="ORF">OS493_033762</name>
</gene>
<name>A0A9X0CV09_9CNID</name>
<dbReference type="GO" id="GO:0005886">
    <property type="term" value="C:plasma membrane"/>
    <property type="evidence" value="ECO:0007669"/>
    <property type="project" value="TreeGrafter"/>
</dbReference>
<dbReference type="PANTHER" id="PTHR24369:SF210">
    <property type="entry name" value="CHAOPTIN-RELATED"/>
    <property type="match status" value="1"/>
</dbReference>
<dbReference type="InterPro" id="IPR050541">
    <property type="entry name" value="LRR_TM_domain-containing"/>
</dbReference>
<reference evidence="5" key="1">
    <citation type="submission" date="2023-01" db="EMBL/GenBank/DDBJ databases">
        <title>Genome assembly of the deep-sea coral Lophelia pertusa.</title>
        <authorList>
            <person name="Herrera S."/>
            <person name="Cordes E."/>
        </authorList>
    </citation>
    <scope>NUCLEOTIDE SEQUENCE</scope>
    <source>
        <strain evidence="5">USNM1676648</strain>
        <tissue evidence="5">Polyp</tissue>
    </source>
</reference>
<keyword evidence="6" id="KW-1185">Reference proteome</keyword>
<evidence type="ECO:0000256" key="2">
    <source>
        <dbReference type="ARBA" id="ARBA00022729"/>
    </source>
</evidence>
<dbReference type="InterPro" id="IPR003591">
    <property type="entry name" value="Leu-rich_rpt_typical-subtyp"/>
</dbReference>
<dbReference type="InterPro" id="IPR032675">
    <property type="entry name" value="LRR_dom_sf"/>
</dbReference>
<keyword evidence="4" id="KW-0812">Transmembrane</keyword>
<dbReference type="Pfam" id="PF00560">
    <property type="entry name" value="LRR_1"/>
    <property type="match status" value="1"/>
</dbReference>
<dbReference type="PANTHER" id="PTHR24369">
    <property type="entry name" value="ANTIGEN BSP, PUTATIVE-RELATED"/>
    <property type="match status" value="1"/>
</dbReference>
<dbReference type="InterPro" id="IPR001611">
    <property type="entry name" value="Leu-rich_rpt"/>
</dbReference>
<evidence type="ECO:0000256" key="1">
    <source>
        <dbReference type="ARBA" id="ARBA00022614"/>
    </source>
</evidence>
<dbReference type="Gene3D" id="3.80.10.10">
    <property type="entry name" value="Ribonuclease Inhibitor"/>
    <property type="match status" value="2"/>
</dbReference>
<evidence type="ECO:0008006" key="7">
    <source>
        <dbReference type="Google" id="ProtNLM"/>
    </source>
</evidence>
<keyword evidence="4" id="KW-1133">Transmembrane helix</keyword>
<dbReference type="PROSITE" id="PS51450">
    <property type="entry name" value="LRR"/>
    <property type="match status" value="3"/>
</dbReference>
<keyword evidence="2" id="KW-0732">Signal</keyword>
<protein>
    <recommendedName>
        <fullName evidence="7">Toll-like receptor 5</fullName>
    </recommendedName>
</protein>
<evidence type="ECO:0000313" key="6">
    <source>
        <dbReference type="Proteomes" id="UP001163046"/>
    </source>
</evidence>
<accession>A0A9X0CV09</accession>
<evidence type="ECO:0000256" key="4">
    <source>
        <dbReference type="SAM" id="Phobius"/>
    </source>
</evidence>
<keyword evidence="3" id="KW-0677">Repeat</keyword>
<sequence length="378" mass="43075">MCEARSNIRSSQSEKKTSFETLQYECYLCPLASQSAARYPTEFELKKSQVPPGKRQGNFPCDLWARTMRQTGAVIFIAMKSLLVVFVVMLSVRYELEVRSLLHAQNGTFAKNKLKSLQYAAFDGMDQLESLDLSANSISAIEDGVFLGLYRLKTLHLNINQITKIGAYLFADVYSLTSLFLYQNRISVIENGAFSRLLYLKVLVGKKKTDLCFDSLVESGHFFDNKISVILQKTIIGLENLEELYLQRNRINKIEPWSFSATKKLQQLYLYSNLLTFIPDNIFEDLRTLRVLHLGINTITYLADDAFRDLGNLNVLYLDSNRLTLLNSKTFDGLSNLKDLHIYFNKISYVGKGAFDHFKENNKTTVGCPRSLPSVYGT</sequence>
<proteinExistence type="predicted"/>
<keyword evidence="4" id="KW-0472">Membrane</keyword>
<dbReference type="SMART" id="SM00365">
    <property type="entry name" value="LRR_SD22"/>
    <property type="match status" value="5"/>
</dbReference>
<keyword evidence="1" id="KW-0433">Leucine-rich repeat</keyword>
<evidence type="ECO:0000313" key="5">
    <source>
        <dbReference type="EMBL" id="KAJ7376601.1"/>
    </source>
</evidence>
<feature type="transmembrane region" description="Helical" evidence="4">
    <location>
        <begin position="73"/>
        <end position="92"/>
    </location>
</feature>
<comment type="caution">
    <text evidence="5">The sequence shown here is derived from an EMBL/GenBank/DDBJ whole genome shotgun (WGS) entry which is preliminary data.</text>
</comment>
<evidence type="ECO:0000256" key="3">
    <source>
        <dbReference type="ARBA" id="ARBA00022737"/>
    </source>
</evidence>
<dbReference type="SUPFAM" id="SSF52058">
    <property type="entry name" value="L domain-like"/>
    <property type="match status" value="1"/>
</dbReference>
<dbReference type="Proteomes" id="UP001163046">
    <property type="component" value="Unassembled WGS sequence"/>
</dbReference>
<dbReference type="AlphaFoldDB" id="A0A9X0CV09"/>
<dbReference type="EMBL" id="MU826395">
    <property type="protein sequence ID" value="KAJ7376601.1"/>
    <property type="molecule type" value="Genomic_DNA"/>
</dbReference>